<dbReference type="InParanoid" id="G0MGY6"/>
<evidence type="ECO:0000313" key="2">
    <source>
        <dbReference type="Proteomes" id="UP000008068"/>
    </source>
</evidence>
<dbReference type="HOGENOM" id="CLU_967180_0_0_1"/>
<name>G0MGY6_CAEBE</name>
<dbReference type="AlphaFoldDB" id="G0MGY6"/>
<protein>
    <submittedName>
        <fullName evidence="1">Uncharacterized protein</fullName>
    </submittedName>
</protein>
<keyword evidence="2" id="KW-1185">Reference proteome</keyword>
<organism evidence="2">
    <name type="scientific">Caenorhabditis brenneri</name>
    <name type="common">Nematode worm</name>
    <dbReference type="NCBI Taxonomy" id="135651"/>
    <lineage>
        <taxon>Eukaryota</taxon>
        <taxon>Metazoa</taxon>
        <taxon>Ecdysozoa</taxon>
        <taxon>Nematoda</taxon>
        <taxon>Chromadorea</taxon>
        <taxon>Rhabditida</taxon>
        <taxon>Rhabditina</taxon>
        <taxon>Rhabditomorpha</taxon>
        <taxon>Rhabditoidea</taxon>
        <taxon>Rhabditidae</taxon>
        <taxon>Peloderinae</taxon>
        <taxon>Caenorhabditis</taxon>
    </lineage>
</organism>
<sequence>MKITKSMYIGVQHPTRKDGSLLLLRVHVGNDDEELNLEADHEFLNDSTTTSSVEEKKKFETVKENKNPTALDILLSHLDKSDEEVLNLLPLFKNVKTQTLFSFLATIIRNKRYGLIDEVLEIIYTNPKNFPEIKREYHTEFTENGMFIYDYPLPMETALECSDYDLIETISMYYSRTDLFTSRSKNEDICRCLSFVKDQLGVVTDKYRLTIWLMLLKHVDFNSLRFKELADPYSAKNAEDVVPFLLRQLIKKLMDSGNTSVKIAALPMFWPVAFRKAGKLMSRLPITI</sequence>
<dbReference type="EMBL" id="GL379794">
    <property type="protein sequence ID" value="EGT58136.1"/>
    <property type="molecule type" value="Genomic_DNA"/>
</dbReference>
<dbReference type="Proteomes" id="UP000008068">
    <property type="component" value="Unassembled WGS sequence"/>
</dbReference>
<proteinExistence type="predicted"/>
<accession>G0MGY6</accession>
<dbReference type="STRING" id="135651.G0MGY6"/>
<reference evidence="2" key="1">
    <citation type="submission" date="2011-07" db="EMBL/GenBank/DDBJ databases">
        <authorList>
            <consortium name="Caenorhabditis brenneri Sequencing and Analysis Consortium"/>
            <person name="Wilson R.K."/>
        </authorList>
    </citation>
    <scope>NUCLEOTIDE SEQUENCE [LARGE SCALE GENOMIC DNA]</scope>
    <source>
        <strain evidence="2">PB2801</strain>
    </source>
</reference>
<evidence type="ECO:0000313" key="1">
    <source>
        <dbReference type="EMBL" id="EGT58136.1"/>
    </source>
</evidence>
<gene>
    <name evidence="1" type="ORF">CAEBREN_09858</name>
</gene>